<evidence type="ECO:0000313" key="2">
    <source>
        <dbReference type="Proteomes" id="UP000238007"/>
    </source>
</evidence>
<dbReference type="Pfam" id="PF17914">
    <property type="entry name" value="HopA1"/>
    <property type="match status" value="1"/>
</dbReference>
<accession>A0A2T0VX77</accession>
<dbReference type="InterPro" id="IPR040871">
    <property type="entry name" value="HopA1"/>
</dbReference>
<dbReference type="EMBL" id="PVTP01000008">
    <property type="protein sequence ID" value="PRY76613.1"/>
    <property type="molecule type" value="Genomic_DNA"/>
</dbReference>
<evidence type="ECO:0000313" key="1">
    <source>
        <dbReference type="EMBL" id="PRY76613.1"/>
    </source>
</evidence>
<proteinExistence type="predicted"/>
<dbReference type="OrthoDB" id="939976at2"/>
<organism evidence="1 2">
    <name type="scientific">Yoonia maritima</name>
    <dbReference type="NCBI Taxonomy" id="1435347"/>
    <lineage>
        <taxon>Bacteria</taxon>
        <taxon>Pseudomonadati</taxon>
        <taxon>Pseudomonadota</taxon>
        <taxon>Alphaproteobacteria</taxon>
        <taxon>Rhodobacterales</taxon>
        <taxon>Paracoccaceae</taxon>
        <taxon>Yoonia</taxon>
    </lineage>
</organism>
<dbReference type="Proteomes" id="UP000238007">
    <property type="component" value="Unassembled WGS sequence"/>
</dbReference>
<protein>
    <submittedName>
        <fullName evidence="1">Uncharacterized protein</fullName>
    </submittedName>
</protein>
<dbReference type="RefSeq" id="WP_106358260.1">
    <property type="nucleotide sequence ID" value="NZ_PVTP01000008.1"/>
</dbReference>
<name>A0A2T0VX77_9RHOB</name>
<keyword evidence="2" id="KW-1185">Reference proteome</keyword>
<sequence length="329" mass="35873">MKNLLQTFVASVRLQDDGQIIFLGHPAQESATPDANPAQRLTEMVYKYLYTHPDGQIADAFQATPSDDGLIAKISEANATKRTVQDGWIVRTPQADGAVIAERYGAVRKFVAGQYLADPDATPIRQGSPVTVTHLAGSKTLQPGFFHIFGQEQLDIAELAKVVRLYFNLASPQSAAPVAKLLSETLNEYGIPFTYKTAVRVCDYSRSDTAVLYLPKRVFEVSAMVISRKLSALKPLLDPSPPTFTKPIAHGIGLAEDPADAVSFGASRSGLVAQAMLRAQNGDAICPTRFWDAFTDFCALENLDINRLYLNPGSTDTYDLPSFQSEIVK</sequence>
<comment type="caution">
    <text evidence="1">The sequence shown here is derived from an EMBL/GenBank/DDBJ whole genome shotgun (WGS) entry which is preliminary data.</text>
</comment>
<reference evidence="1 2" key="1">
    <citation type="submission" date="2018-03" db="EMBL/GenBank/DDBJ databases">
        <title>Genomic Encyclopedia of Archaeal and Bacterial Type Strains, Phase II (KMG-II): from individual species to whole genera.</title>
        <authorList>
            <person name="Goeker M."/>
        </authorList>
    </citation>
    <scope>NUCLEOTIDE SEQUENCE [LARGE SCALE GENOMIC DNA]</scope>
    <source>
        <strain evidence="1 2">DSM 101533</strain>
    </source>
</reference>
<gene>
    <name evidence="1" type="ORF">CLV80_10877</name>
</gene>
<dbReference type="AlphaFoldDB" id="A0A2T0VX77"/>